<dbReference type="CDD" id="cd06558">
    <property type="entry name" value="crotonase-like"/>
    <property type="match status" value="1"/>
</dbReference>
<comment type="caution">
    <text evidence="7">The sequence shown here is derived from an EMBL/GenBank/DDBJ whole genome shotgun (WGS) entry which is preliminary data.</text>
</comment>
<dbReference type="InterPro" id="IPR001753">
    <property type="entry name" value="Enoyl-CoA_hydra/iso"/>
</dbReference>
<evidence type="ECO:0000256" key="2">
    <source>
        <dbReference type="ARBA" id="ARBA00022832"/>
    </source>
</evidence>
<dbReference type="InterPro" id="IPR029045">
    <property type="entry name" value="ClpP/crotonase-like_dom_sf"/>
</dbReference>
<evidence type="ECO:0000256" key="1">
    <source>
        <dbReference type="ARBA" id="ARBA00005254"/>
    </source>
</evidence>
<gene>
    <name evidence="7" type="ORF">DLJ53_26370</name>
</gene>
<evidence type="ECO:0000256" key="5">
    <source>
        <dbReference type="ARBA" id="ARBA00037410"/>
    </source>
</evidence>
<keyword evidence="8" id="KW-1185">Reference proteome</keyword>
<dbReference type="PANTHER" id="PTHR43602:SF1">
    <property type="entry name" value="ENOYL-COA HYDRATASE DOMAIN-CONTAINING PROTEIN 3, MITOCHONDRIAL"/>
    <property type="match status" value="1"/>
</dbReference>
<keyword evidence="3" id="KW-0809">Transit peptide</keyword>
<dbReference type="Pfam" id="PF00378">
    <property type="entry name" value="ECH_1"/>
    <property type="match status" value="1"/>
</dbReference>
<dbReference type="Proteomes" id="UP000249590">
    <property type="component" value="Unassembled WGS sequence"/>
</dbReference>
<reference evidence="7 8" key="1">
    <citation type="submission" date="2018-05" db="EMBL/GenBank/DDBJ databases">
        <title>Acuticoccus sediminis sp. nov., isolated from deep-sea sediment of Indian Ocean.</title>
        <authorList>
            <person name="Liu X."/>
            <person name="Lai Q."/>
            <person name="Du Y."/>
            <person name="Sun F."/>
            <person name="Zhang X."/>
            <person name="Wang S."/>
            <person name="Shao Z."/>
        </authorList>
    </citation>
    <scope>NUCLEOTIDE SEQUENCE [LARGE SCALE GENOMIC DNA]</scope>
    <source>
        <strain evidence="7 8">PTG4-2</strain>
    </source>
</reference>
<dbReference type="InterPro" id="IPR014748">
    <property type="entry name" value="Enoyl-CoA_hydra_C"/>
</dbReference>
<accession>A0A8B2NLI1</accession>
<proteinExistence type="inferred from homology"/>
<organism evidence="7 8">
    <name type="scientific">Acuticoccus sediminis</name>
    <dbReference type="NCBI Taxonomy" id="2184697"/>
    <lineage>
        <taxon>Bacteria</taxon>
        <taxon>Pseudomonadati</taxon>
        <taxon>Pseudomonadota</taxon>
        <taxon>Alphaproteobacteria</taxon>
        <taxon>Hyphomicrobiales</taxon>
        <taxon>Amorphaceae</taxon>
        <taxon>Acuticoccus</taxon>
    </lineage>
</organism>
<evidence type="ECO:0000256" key="4">
    <source>
        <dbReference type="ARBA" id="ARBA00023098"/>
    </source>
</evidence>
<keyword evidence="4" id="KW-0443">Lipid metabolism</keyword>
<dbReference type="SUPFAM" id="SSF52096">
    <property type="entry name" value="ClpP/crotonase"/>
    <property type="match status" value="1"/>
</dbReference>
<dbReference type="OrthoDB" id="9795613at2"/>
<evidence type="ECO:0000256" key="6">
    <source>
        <dbReference type="ARBA" id="ARBA00040545"/>
    </source>
</evidence>
<name>A0A8B2NLI1_9HYPH</name>
<evidence type="ECO:0000256" key="3">
    <source>
        <dbReference type="ARBA" id="ARBA00022946"/>
    </source>
</evidence>
<comment type="function">
    <text evidence="5">May play a role in fatty acid biosynthesis and insulin sensitivity.</text>
</comment>
<evidence type="ECO:0000313" key="8">
    <source>
        <dbReference type="Proteomes" id="UP000249590"/>
    </source>
</evidence>
<evidence type="ECO:0000313" key="7">
    <source>
        <dbReference type="EMBL" id="RAH98453.1"/>
    </source>
</evidence>
<dbReference type="InterPro" id="IPR052377">
    <property type="entry name" value="Mitochondrial_ECH-domain"/>
</dbReference>
<dbReference type="Gene3D" id="3.90.226.10">
    <property type="entry name" value="2-enoyl-CoA Hydratase, Chain A, domain 1"/>
    <property type="match status" value="1"/>
</dbReference>
<keyword evidence="2" id="KW-0276">Fatty acid metabolism</keyword>
<comment type="similarity">
    <text evidence="1">Belongs to the enoyl-CoA hydratase/isomerase family.</text>
</comment>
<dbReference type="GO" id="GO:0016836">
    <property type="term" value="F:hydro-lyase activity"/>
    <property type="evidence" value="ECO:0007669"/>
    <property type="project" value="TreeGrafter"/>
</dbReference>
<dbReference type="NCBIfam" id="NF006008">
    <property type="entry name" value="PRK08139.1"/>
    <property type="match status" value="1"/>
</dbReference>
<dbReference type="GO" id="GO:0006631">
    <property type="term" value="P:fatty acid metabolic process"/>
    <property type="evidence" value="ECO:0007669"/>
    <property type="project" value="UniProtKB-KW"/>
</dbReference>
<dbReference type="AlphaFoldDB" id="A0A8B2NLI1"/>
<dbReference type="EMBL" id="QHHQ01000007">
    <property type="protein sequence ID" value="RAH98453.1"/>
    <property type="molecule type" value="Genomic_DNA"/>
</dbReference>
<dbReference type="Gene3D" id="1.10.12.10">
    <property type="entry name" value="Lyase 2-enoyl-coa Hydratase, Chain A, domain 2"/>
    <property type="match status" value="1"/>
</dbReference>
<dbReference type="PANTHER" id="PTHR43602">
    <property type="match status" value="1"/>
</dbReference>
<protein>
    <recommendedName>
        <fullName evidence="6">Enoyl-CoA hydratase domain-containing protein 3, mitochondrial</fullName>
    </recommendedName>
</protein>
<sequence length="269" mass="28303">MNAPLRETPVETPQVLIEDAGRVRRIVLNRPAQRNLLTPEMMTAVKDALDAPGARVIVIASDGPAFCAGHDMKAMASHHADADGGRAYFTALFNQCSDMMLAIANAPQPVIAEVHSVAVAAGCQLVAACDLAVAADTAKFGTTGVTFGLYCSTPAVPLVRAVPDKHAAELLMTGDIIDAARAERIGLVNRVVPAAELTETTMALAHHIATKSAAVLSIGKRTAHQQQSLPLADAYAVAADAMVENLLLADGREGLDAFAKKRHADWQDK</sequence>